<evidence type="ECO:0000259" key="7">
    <source>
        <dbReference type="PROSITE" id="PS01124"/>
    </source>
</evidence>
<evidence type="ECO:0000313" key="10">
    <source>
        <dbReference type="Proteomes" id="UP000095651"/>
    </source>
</evidence>
<dbReference type="PROSITE" id="PS00041">
    <property type="entry name" value="HTH_ARAC_FAMILY_1"/>
    <property type="match status" value="1"/>
</dbReference>
<dbReference type="GO" id="GO:0043565">
    <property type="term" value="F:sequence-specific DNA binding"/>
    <property type="evidence" value="ECO:0007669"/>
    <property type="project" value="InterPro"/>
</dbReference>
<dbReference type="CDD" id="cd17536">
    <property type="entry name" value="REC_YesN-like"/>
    <property type="match status" value="1"/>
</dbReference>
<dbReference type="GO" id="GO:0000160">
    <property type="term" value="P:phosphorelay signal transduction system"/>
    <property type="evidence" value="ECO:0007669"/>
    <property type="project" value="InterPro"/>
</dbReference>
<dbReference type="Pfam" id="PF00072">
    <property type="entry name" value="Response_reg"/>
    <property type="match status" value="1"/>
</dbReference>
<evidence type="ECO:0000256" key="2">
    <source>
        <dbReference type="ARBA" id="ARBA00023015"/>
    </source>
</evidence>
<dbReference type="InterPro" id="IPR018062">
    <property type="entry name" value="HTH_AraC-typ_CS"/>
</dbReference>
<keyword evidence="2" id="KW-0805">Transcription regulation</keyword>
<dbReference type="Pfam" id="PF12833">
    <property type="entry name" value="HTH_18"/>
    <property type="match status" value="1"/>
</dbReference>
<dbReference type="RefSeq" id="WP_055658120.1">
    <property type="nucleotide sequence ID" value="NZ_CABIXC010000013.1"/>
</dbReference>
<comment type="function">
    <text evidence="5">May play the central regulatory role in sporulation. It may be an element of the effector pathway responsible for the activation of sporulation genes in response to nutritional stress. Spo0A may act in concert with spo0H (a sigma factor) to control the expression of some genes that are critical to the sporulation process.</text>
</comment>
<dbReference type="PANTHER" id="PTHR43280">
    <property type="entry name" value="ARAC-FAMILY TRANSCRIPTIONAL REGULATOR"/>
    <property type="match status" value="1"/>
</dbReference>
<gene>
    <name evidence="9" type="ORF">ERS852407_04206</name>
</gene>
<feature type="modified residue" description="4-aspartylphosphate" evidence="6">
    <location>
        <position position="57"/>
    </location>
</feature>
<dbReference type="InterPro" id="IPR001789">
    <property type="entry name" value="Sig_transdc_resp-reg_receiver"/>
</dbReference>
<keyword evidence="4" id="KW-0804">Transcription</keyword>
<dbReference type="EMBL" id="CYZE01000013">
    <property type="protein sequence ID" value="CUO86247.1"/>
    <property type="molecule type" value="Genomic_DNA"/>
</dbReference>
<sequence>MRNIGIAIIDDESLVRLGIKSSVAWEEYGYEIVGEADNGQTGLEMIREKHPDIVLLDVCMPVMNGIEVLKSLQKLKIQCKVIILSCHDDFCFVKEAMKNGAFDYLRKNEINSANILTVLEEVRHSLCKKQDEGQGGWDSYARHVCLHRLITGSSEPAERQLPVSQLHIREGNLCCIVFAVQNYQKVQARYGEGRPFPLEQSVINLTVEVLHQWTQEMEVFLLQENRYVILLSSQNSVSSTQWEEKVCSLVHELHTVFQNYLNADTCYGVSSAVSKFSALPEAFEHARYSLQLHYFQPNRFLIKEMRKPDRTMSRPEVKECLGDINICVSQKQYTQIFSRFYAFIQWLQQHHRENLDVMGVQNFFSNMVRFLLLQEGKAPEETVEKLQACETVEEAQRFLEDFQKGLKTGEPALDQKNYLIREAADYIRQNLSRGDIPLDEIADHLMISKSYLCRLFKKNLGISVQQYIYHTRIEQAKEYLNDFRLKIYEVAELTGFNSSTHFNIVFKKIMRCTPAEYRNGLKQ</sequence>
<proteinExistence type="predicted"/>
<dbReference type="Gene3D" id="1.10.10.60">
    <property type="entry name" value="Homeodomain-like"/>
    <property type="match status" value="2"/>
</dbReference>
<dbReference type="InterPro" id="IPR018060">
    <property type="entry name" value="HTH_AraC"/>
</dbReference>
<dbReference type="GO" id="GO:0003700">
    <property type="term" value="F:DNA-binding transcription factor activity"/>
    <property type="evidence" value="ECO:0007669"/>
    <property type="project" value="InterPro"/>
</dbReference>
<dbReference type="SMART" id="SM00342">
    <property type="entry name" value="HTH_ARAC"/>
    <property type="match status" value="1"/>
</dbReference>
<evidence type="ECO:0000259" key="8">
    <source>
        <dbReference type="PROSITE" id="PS50110"/>
    </source>
</evidence>
<dbReference type="SMART" id="SM00448">
    <property type="entry name" value="REC"/>
    <property type="match status" value="1"/>
</dbReference>
<keyword evidence="6" id="KW-0597">Phosphoprotein</keyword>
<feature type="domain" description="HTH araC/xylS-type" evidence="7">
    <location>
        <begin position="421"/>
        <end position="520"/>
    </location>
</feature>
<dbReference type="AlphaFoldDB" id="A0A174IL35"/>
<dbReference type="Gene3D" id="3.40.50.2300">
    <property type="match status" value="1"/>
</dbReference>
<keyword evidence="3" id="KW-0238">DNA-binding</keyword>
<evidence type="ECO:0000256" key="6">
    <source>
        <dbReference type="PROSITE-ProRule" id="PRU00169"/>
    </source>
</evidence>
<dbReference type="PANTHER" id="PTHR43280:SF10">
    <property type="entry name" value="REGULATORY PROTEIN POCR"/>
    <property type="match status" value="1"/>
</dbReference>
<protein>
    <recommendedName>
        <fullName evidence="1">Stage 0 sporulation protein A homolog</fullName>
    </recommendedName>
</protein>
<feature type="domain" description="Response regulatory" evidence="8">
    <location>
        <begin position="5"/>
        <end position="122"/>
    </location>
</feature>
<dbReference type="InterPro" id="IPR011006">
    <property type="entry name" value="CheY-like_superfamily"/>
</dbReference>
<evidence type="ECO:0000256" key="3">
    <source>
        <dbReference type="ARBA" id="ARBA00023125"/>
    </source>
</evidence>
<evidence type="ECO:0000256" key="4">
    <source>
        <dbReference type="ARBA" id="ARBA00023163"/>
    </source>
</evidence>
<organism evidence="9 10">
    <name type="scientific">Hungatella hathewayi</name>
    <dbReference type="NCBI Taxonomy" id="154046"/>
    <lineage>
        <taxon>Bacteria</taxon>
        <taxon>Bacillati</taxon>
        <taxon>Bacillota</taxon>
        <taxon>Clostridia</taxon>
        <taxon>Lachnospirales</taxon>
        <taxon>Lachnospiraceae</taxon>
        <taxon>Hungatella</taxon>
    </lineage>
</organism>
<dbReference type="Proteomes" id="UP000095651">
    <property type="component" value="Unassembled WGS sequence"/>
</dbReference>
<reference evidence="9 10" key="1">
    <citation type="submission" date="2015-09" db="EMBL/GenBank/DDBJ databases">
        <authorList>
            <consortium name="Pathogen Informatics"/>
        </authorList>
    </citation>
    <scope>NUCLEOTIDE SEQUENCE [LARGE SCALE GENOMIC DNA]</scope>
    <source>
        <strain evidence="9 10">2789STDY5608850</strain>
    </source>
</reference>
<accession>A0A174IL35</accession>
<dbReference type="SUPFAM" id="SSF52172">
    <property type="entry name" value="CheY-like"/>
    <property type="match status" value="1"/>
</dbReference>
<evidence type="ECO:0000313" key="9">
    <source>
        <dbReference type="EMBL" id="CUO86247.1"/>
    </source>
</evidence>
<dbReference type="SUPFAM" id="SSF46689">
    <property type="entry name" value="Homeodomain-like"/>
    <property type="match status" value="2"/>
</dbReference>
<dbReference type="PROSITE" id="PS50110">
    <property type="entry name" value="RESPONSE_REGULATORY"/>
    <property type="match status" value="1"/>
</dbReference>
<name>A0A174IL35_9FIRM</name>
<dbReference type="InterPro" id="IPR009057">
    <property type="entry name" value="Homeodomain-like_sf"/>
</dbReference>
<dbReference type="PROSITE" id="PS01124">
    <property type="entry name" value="HTH_ARAC_FAMILY_2"/>
    <property type="match status" value="1"/>
</dbReference>
<evidence type="ECO:0000256" key="1">
    <source>
        <dbReference type="ARBA" id="ARBA00018672"/>
    </source>
</evidence>
<evidence type="ECO:0000256" key="5">
    <source>
        <dbReference type="ARBA" id="ARBA00024867"/>
    </source>
</evidence>